<dbReference type="InterPro" id="IPR003646">
    <property type="entry name" value="SH3-like_bac-type"/>
</dbReference>
<dbReference type="RefSeq" id="WP_206903491.1">
    <property type="nucleotide sequence ID" value="NZ_JAFLVT010000008.1"/>
</dbReference>
<dbReference type="PANTHER" id="PTHR34135:SF2">
    <property type="entry name" value="LYSOZYME"/>
    <property type="match status" value="1"/>
</dbReference>
<comment type="caution">
    <text evidence="6">The sequence shown here is derived from an EMBL/GenBank/DDBJ whole genome shotgun (WGS) entry which is preliminary data.</text>
</comment>
<protein>
    <submittedName>
        <fullName evidence="6">SH3 domain-containing protein</fullName>
    </submittedName>
</protein>
<dbReference type="Proteomes" id="UP000664256">
    <property type="component" value="Unassembled WGS sequence"/>
</dbReference>
<dbReference type="PANTHER" id="PTHR34135">
    <property type="entry name" value="LYSOZYME"/>
    <property type="match status" value="1"/>
</dbReference>
<evidence type="ECO:0000313" key="7">
    <source>
        <dbReference type="Proteomes" id="UP000664256"/>
    </source>
</evidence>
<evidence type="ECO:0000256" key="4">
    <source>
        <dbReference type="SAM" id="MobiDB-lite"/>
    </source>
</evidence>
<accession>A0ABS3H7C9</accession>
<feature type="domain" description="SH3b" evidence="5">
    <location>
        <begin position="234"/>
        <end position="303"/>
    </location>
</feature>
<comment type="similarity">
    <text evidence="1">Belongs to the glycosyl hydrolase 25 family.</text>
</comment>
<gene>
    <name evidence="6" type="ORF">JZO76_07420</name>
</gene>
<evidence type="ECO:0000256" key="3">
    <source>
        <dbReference type="ARBA" id="ARBA00023295"/>
    </source>
</evidence>
<dbReference type="Gene3D" id="3.20.20.80">
    <property type="entry name" value="Glycosidases"/>
    <property type="match status" value="1"/>
</dbReference>
<keyword evidence="2" id="KW-0378">Hydrolase</keyword>
<evidence type="ECO:0000256" key="1">
    <source>
        <dbReference type="ARBA" id="ARBA00010646"/>
    </source>
</evidence>
<dbReference type="SUPFAM" id="SSF51445">
    <property type="entry name" value="(Trans)glycosidases"/>
    <property type="match status" value="1"/>
</dbReference>
<dbReference type="InterPro" id="IPR002053">
    <property type="entry name" value="Glyco_hydro_25"/>
</dbReference>
<evidence type="ECO:0000256" key="2">
    <source>
        <dbReference type="ARBA" id="ARBA00022801"/>
    </source>
</evidence>
<dbReference type="SMART" id="SM00641">
    <property type="entry name" value="Glyco_25"/>
    <property type="match status" value="1"/>
</dbReference>
<feature type="region of interest" description="Disordered" evidence="4">
    <location>
        <begin position="212"/>
        <end position="233"/>
    </location>
</feature>
<dbReference type="Pfam" id="PF01183">
    <property type="entry name" value="Glyco_hydro_25"/>
    <property type="match status" value="1"/>
</dbReference>
<organism evidence="6 7">
    <name type="scientific">Candidatus Enterococcus myersii</name>
    <dbReference type="NCBI Taxonomy" id="2815322"/>
    <lineage>
        <taxon>Bacteria</taxon>
        <taxon>Bacillati</taxon>
        <taxon>Bacillota</taxon>
        <taxon>Bacilli</taxon>
        <taxon>Lactobacillales</taxon>
        <taxon>Enterococcaceae</taxon>
        <taxon>Enterococcus</taxon>
    </lineage>
</organism>
<reference evidence="6 7" key="1">
    <citation type="submission" date="2021-03" db="EMBL/GenBank/DDBJ databases">
        <title>Enterococcal diversity collection.</title>
        <authorList>
            <person name="Gilmore M.S."/>
            <person name="Schwartzman J."/>
            <person name="Van Tyne D."/>
            <person name="Martin M."/>
            <person name="Earl A.M."/>
            <person name="Manson A.L."/>
            <person name="Straub T."/>
            <person name="Salamzade R."/>
            <person name="Saavedra J."/>
            <person name="Lebreton F."/>
            <person name="Prichula J."/>
            <person name="Schaufler K."/>
            <person name="Gaca A."/>
            <person name="Sgardioli B."/>
            <person name="Wagenaar J."/>
            <person name="Strong T."/>
        </authorList>
    </citation>
    <scope>NUCLEOTIDE SEQUENCE [LARGE SCALE GENOMIC DNA]</scope>
    <source>
        <strain evidence="6 7">MJM12</strain>
    </source>
</reference>
<dbReference type="InterPro" id="IPR018077">
    <property type="entry name" value="Glyco_hydro_fam25_subgr"/>
</dbReference>
<evidence type="ECO:0000259" key="5">
    <source>
        <dbReference type="SMART" id="SM00287"/>
    </source>
</evidence>
<dbReference type="Pfam" id="PF08460">
    <property type="entry name" value="SH3_5"/>
    <property type="match status" value="1"/>
</dbReference>
<dbReference type="SMART" id="SM00287">
    <property type="entry name" value="SH3b"/>
    <property type="match status" value="1"/>
</dbReference>
<evidence type="ECO:0000313" key="6">
    <source>
        <dbReference type="EMBL" id="MBO0449368.1"/>
    </source>
</evidence>
<keyword evidence="3" id="KW-0326">Glycosidase</keyword>
<dbReference type="Gene3D" id="2.30.30.40">
    <property type="entry name" value="SH3 Domains"/>
    <property type="match status" value="1"/>
</dbReference>
<feature type="compositionally biased region" description="Pro residues" evidence="4">
    <location>
        <begin position="217"/>
        <end position="229"/>
    </location>
</feature>
<dbReference type="EMBL" id="JAFLVT010000008">
    <property type="protein sequence ID" value="MBO0449368.1"/>
    <property type="molecule type" value="Genomic_DNA"/>
</dbReference>
<dbReference type="PROSITE" id="PS51904">
    <property type="entry name" value="GLYCOSYL_HYDROL_F25_2"/>
    <property type="match status" value="1"/>
</dbReference>
<dbReference type="InterPro" id="IPR017853">
    <property type="entry name" value="GH"/>
</dbReference>
<proteinExistence type="inferred from homology"/>
<sequence>MLNGIDVSSWQGDIQVQNMDLDFVIVKTTGGGGGGFGYINPFADRVYQRAKKAGKLLGFYHYAHEAGLQGTAIEEADYFVKHSKSYFGEAIPILDWESDNKHDVAWAKAFLDRVYQTTGVRPLFYTYTGVVNSYDFSSIAKANYGLWIANYGTNAVTQGFKQPQPPKSNGFPVTAMYQYNSQTYLSGYGGTLDANVFYGDAKAWKAYAAVNGKPEKPTPTPEPPKPNPTPTGGIKMKEITLNSNVNLRTAAKTSAPVIALLKKGQKVKFDDIVLAGGYMWGVQPRTDKFKKGYVSLGKIDSYGSIK</sequence>
<keyword evidence="7" id="KW-1185">Reference proteome</keyword>
<name>A0ABS3H7C9_9ENTE</name>